<gene>
    <name evidence="1" type="ORF">AVDCRST_MAG86-3866</name>
</gene>
<dbReference type="AlphaFoldDB" id="A0A6J4VWF7"/>
<feature type="non-terminal residue" evidence="1">
    <location>
        <position position="1"/>
    </location>
</feature>
<evidence type="ECO:0000313" key="1">
    <source>
        <dbReference type="EMBL" id="CAA9587638.1"/>
    </source>
</evidence>
<reference evidence="1" key="1">
    <citation type="submission" date="2020-02" db="EMBL/GenBank/DDBJ databases">
        <authorList>
            <person name="Meier V. D."/>
        </authorList>
    </citation>
    <scope>NUCLEOTIDE SEQUENCE</scope>
    <source>
        <strain evidence="1">AVDCRST_MAG86</strain>
    </source>
</reference>
<accession>A0A6J4VWF7</accession>
<sequence>ATDQSSTPVIDFDEDEKRFHITDPFFAFYLRWGNLDS</sequence>
<name>A0A6J4VWF7_9DEIN</name>
<protein>
    <submittedName>
        <fullName evidence="1">Uncharacterized protein</fullName>
    </submittedName>
</protein>
<dbReference type="EMBL" id="CADCWP010000346">
    <property type="protein sequence ID" value="CAA9587638.1"/>
    <property type="molecule type" value="Genomic_DNA"/>
</dbReference>
<organism evidence="1">
    <name type="scientific">uncultured Truepera sp</name>
    <dbReference type="NCBI Taxonomy" id="543023"/>
    <lineage>
        <taxon>Bacteria</taxon>
        <taxon>Thermotogati</taxon>
        <taxon>Deinococcota</taxon>
        <taxon>Deinococci</taxon>
        <taxon>Trueperales</taxon>
        <taxon>Trueperaceae</taxon>
        <taxon>Truepera</taxon>
        <taxon>environmental samples</taxon>
    </lineage>
</organism>
<proteinExistence type="predicted"/>